<evidence type="ECO:0000313" key="3">
    <source>
        <dbReference type="Proteomes" id="UP000823908"/>
    </source>
</evidence>
<evidence type="ECO:0000256" key="1">
    <source>
        <dbReference type="SAM" id="Phobius"/>
    </source>
</evidence>
<feature type="transmembrane region" description="Helical" evidence="1">
    <location>
        <begin position="79"/>
        <end position="102"/>
    </location>
</feature>
<reference evidence="2" key="2">
    <citation type="submission" date="2021-04" db="EMBL/GenBank/DDBJ databases">
        <authorList>
            <person name="Gilroy R."/>
        </authorList>
    </citation>
    <scope>NUCLEOTIDE SEQUENCE</scope>
    <source>
        <strain evidence="2">ChiHjej10B9-4811</strain>
    </source>
</reference>
<keyword evidence="1" id="KW-0812">Transmembrane</keyword>
<evidence type="ECO:0000313" key="2">
    <source>
        <dbReference type="EMBL" id="HJD51835.1"/>
    </source>
</evidence>
<organism evidence="2 3">
    <name type="scientific">Candidatus Rothia avistercoris</name>
    <dbReference type="NCBI Taxonomy" id="2840479"/>
    <lineage>
        <taxon>Bacteria</taxon>
        <taxon>Bacillati</taxon>
        <taxon>Actinomycetota</taxon>
        <taxon>Actinomycetes</taxon>
        <taxon>Micrococcales</taxon>
        <taxon>Micrococcaceae</taxon>
        <taxon>Rothia</taxon>
    </lineage>
</organism>
<proteinExistence type="predicted"/>
<feature type="transmembrane region" description="Helical" evidence="1">
    <location>
        <begin position="114"/>
        <end position="137"/>
    </location>
</feature>
<dbReference type="EMBL" id="DWUS01000190">
    <property type="protein sequence ID" value="HJD51835.1"/>
    <property type="molecule type" value="Genomic_DNA"/>
</dbReference>
<dbReference type="Proteomes" id="UP000823908">
    <property type="component" value="Unassembled WGS sequence"/>
</dbReference>
<protein>
    <submittedName>
        <fullName evidence="2">Uncharacterized protein</fullName>
    </submittedName>
</protein>
<accession>A0A9D2UG06</accession>
<comment type="caution">
    <text evidence="2">The sequence shown here is derived from an EMBL/GenBank/DDBJ whole genome shotgun (WGS) entry which is preliminary data.</text>
</comment>
<keyword evidence="1" id="KW-0472">Membrane</keyword>
<gene>
    <name evidence="2" type="ORF">H9908_08235</name>
</gene>
<keyword evidence="1" id="KW-1133">Transmembrane helix</keyword>
<feature type="transmembrane region" description="Helical" evidence="1">
    <location>
        <begin position="49"/>
        <end position="67"/>
    </location>
</feature>
<name>A0A9D2UG06_9MICC</name>
<sequence>MKDKEKQQLAFSRGEVPTVIRVMQGILVLSGIAYLALTVTSLDISGTRGIVSAVISIALTSLLYIWVIRRTGTWQKAGAANLFGFVCTIISTVSLLSLIWVTPPAVGPMAITGFLVWSLANLTWLALTFTPSARAFFERVR</sequence>
<dbReference type="AlphaFoldDB" id="A0A9D2UG06"/>
<feature type="transmembrane region" description="Helical" evidence="1">
    <location>
        <begin position="20"/>
        <end position="37"/>
    </location>
</feature>
<reference evidence="2" key="1">
    <citation type="journal article" date="2021" name="PeerJ">
        <title>Extensive microbial diversity within the chicken gut microbiome revealed by metagenomics and culture.</title>
        <authorList>
            <person name="Gilroy R."/>
            <person name="Ravi A."/>
            <person name="Getino M."/>
            <person name="Pursley I."/>
            <person name="Horton D.L."/>
            <person name="Alikhan N.F."/>
            <person name="Baker D."/>
            <person name="Gharbi K."/>
            <person name="Hall N."/>
            <person name="Watson M."/>
            <person name="Adriaenssens E.M."/>
            <person name="Foster-Nyarko E."/>
            <person name="Jarju S."/>
            <person name="Secka A."/>
            <person name="Antonio M."/>
            <person name="Oren A."/>
            <person name="Chaudhuri R.R."/>
            <person name="La Ragione R."/>
            <person name="Hildebrand F."/>
            <person name="Pallen M.J."/>
        </authorList>
    </citation>
    <scope>NUCLEOTIDE SEQUENCE</scope>
    <source>
        <strain evidence="2">ChiHjej10B9-4811</strain>
    </source>
</reference>